<feature type="region of interest" description="Disordered" evidence="1">
    <location>
        <begin position="692"/>
        <end position="931"/>
    </location>
</feature>
<feature type="compositionally biased region" description="Acidic residues" evidence="1">
    <location>
        <begin position="426"/>
        <end position="442"/>
    </location>
</feature>
<dbReference type="CDD" id="cd18436">
    <property type="entry name" value="BRCT_BRC1_like_rpt2"/>
    <property type="match status" value="1"/>
</dbReference>
<protein>
    <recommendedName>
        <fullName evidence="2">BRCT domain-containing protein</fullName>
    </recommendedName>
</protein>
<dbReference type="SMART" id="SM00292">
    <property type="entry name" value="BRCT"/>
    <property type="match status" value="4"/>
</dbReference>
<dbReference type="InterPro" id="IPR036420">
    <property type="entry name" value="BRCT_dom_sf"/>
</dbReference>
<dbReference type="PANTHER" id="PTHR47667">
    <property type="entry name" value="REGULATOR OF TY1 TRANSPOSITION PROTEIN 107"/>
    <property type="match status" value="1"/>
</dbReference>
<dbReference type="EMBL" id="KQ474074">
    <property type="protein sequence ID" value="KPV77619.1"/>
    <property type="molecule type" value="Genomic_DNA"/>
</dbReference>
<feature type="compositionally biased region" description="Basic and acidic residues" evidence="1">
    <location>
        <begin position="866"/>
        <end position="882"/>
    </location>
</feature>
<feature type="region of interest" description="Disordered" evidence="1">
    <location>
        <begin position="234"/>
        <end position="261"/>
    </location>
</feature>
<feature type="compositionally biased region" description="Acidic residues" evidence="1">
    <location>
        <begin position="1063"/>
        <end position="1078"/>
    </location>
</feature>
<dbReference type="InterPro" id="IPR000169">
    <property type="entry name" value="Pept_cys_AS"/>
</dbReference>
<feature type="region of interest" description="Disordered" evidence="1">
    <location>
        <begin position="282"/>
        <end position="304"/>
    </location>
</feature>
<dbReference type="InterPro" id="IPR001357">
    <property type="entry name" value="BRCT_dom"/>
</dbReference>
<feature type="compositionally biased region" description="Basic residues" evidence="1">
    <location>
        <begin position="990"/>
        <end position="1000"/>
    </location>
</feature>
<dbReference type="Gene3D" id="3.40.50.10190">
    <property type="entry name" value="BRCT domain"/>
    <property type="match status" value="4"/>
</dbReference>
<proteinExistence type="predicted"/>
<dbReference type="OMA" id="DSHNWSY"/>
<dbReference type="Pfam" id="PF12738">
    <property type="entry name" value="PTCB-BRCT"/>
    <property type="match status" value="2"/>
</dbReference>
<feature type="compositionally biased region" description="Basic residues" evidence="1">
    <location>
        <begin position="1049"/>
        <end position="1059"/>
    </location>
</feature>
<feature type="compositionally biased region" description="Low complexity" evidence="1">
    <location>
        <begin position="1117"/>
        <end position="1126"/>
    </location>
</feature>
<dbReference type="Pfam" id="PF16770">
    <property type="entry name" value="RTT107_BRCT_5"/>
    <property type="match status" value="1"/>
</dbReference>
<keyword evidence="4" id="KW-1185">Reference proteome</keyword>
<dbReference type="InterPro" id="IPR053036">
    <property type="entry name" value="CellCycle_DNARepair_Reg"/>
</dbReference>
<dbReference type="CDD" id="cd18432">
    <property type="entry name" value="BRCT_PAXIP1_rpt6_like"/>
    <property type="match status" value="1"/>
</dbReference>
<feature type="compositionally biased region" description="Low complexity" evidence="1">
    <location>
        <begin position="894"/>
        <end position="920"/>
    </location>
</feature>
<accession>A0A194SAK2</accession>
<dbReference type="PROSITE" id="PS50172">
    <property type="entry name" value="BRCT"/>
    <property type="match status" value="4"/>
</dbReference>
<dbReference type="PROSITE" id="PS00139">
    <property type="entry name" value="THIOL_PROTEASE_CYS"/>
    <property type="match status" value="1"/>
</dbReference>
<dbReference type="GO" id="GO:0006302">
    <property type="term" value="P:double-strand break repair"/>
    <property type="evidence" value="ECO:0007669"/>
    <property type="project" value="TreeGrafter"/>
</dbReference>
<feature type="compositionally biased region" description="Gly residues" evidence="1">
    <location>
        <begin position="406"/>
        <end position="424"/>
    </location>
</feature>
<dbReference type="SUPFAM" id="SSF52113">
    <property type="entry name" value="BRCT domain"/>
    <property type="match status" value="4"/>
</dbReference>
<organism evidence="3 4">
    <name type="scientific">Rhodotorula graminis (strain WP1)</name>
    <dbReference type="NCBI Taxonomy" id="578459"/>
    <lineage>
        <taxon>Eukaryota</taxon>
        <taxon>Fungi</taxon>
        <taxon>Dikarya</taxon>
        <taxon>Basidiomycota</taxon>
        <taxon>Pucciniomycotina</taxon>
        <taxon>Microbotryomycetes</taxon>
        <taxon>Sporidiobolales</taxon>
        <taxon>Sporidiobolaceae</taxon>
        <taxon>Rhodotorula</taxon>
    </lineage>
</organism>
<evidence type="ECO:0000313" key="3">
    <source>
        <dbReference type="EMBL" id="KPV77619.1"/>
    </source>
</evidence>
<feature type="compositionally biased region" description="Low complexity" evidence="1">
    <location>
        <begin position="723"/>
        <end position="732"/>
    </location>
</feature>
<feature type="domain" description="BRCT" evidence="2">
    <location>
        <begin position="133"/>
        <end position="226"/>
    </location>
</feature>
<reference evidence="3 4" key="1">
    <citation type="journal article" date="2015" name="Front. Microbiol.">
        <title>Genome sequence of the plant growth promoting endophytic yeast Rhodotorula graminis WP1.</title>
        <authorList>
            <person name="Firrincieli A."/>
            <person name="Otillar R."/>
            <person name="Salamov A."/>
            <person name="Schmutz J."/>
            <person name="Khan Z."/>
            <person name="Redman R.S."/>
            <person name="Fleck N.D."/>
            <person name="Lindquist E."/>
            <person name="Grigoriev I.V."/>
            <person name="Doty S.L."/>
        </authorList>
    </citation>
    <scope>NUCLEOTIDE SEQUENCE [LARGE SCALE GENOMIC DNA]</scope>
    <source>
        <strain evidence="3 4">WP1</strain>
    </source>
</reference>
<dbReference type="STRING" id="578459.A0A194SAK2"/>
<dbReference type="Proteomes" id="UP000053890">
    <property type="component" value="Unassembled WGS sequence"/>
</dbReference>
<feature type="region of interest" description="Disordered" evidence="1">
    <location>
        <begin position="404"/>
        <end position="468"/>
    </location>
</feature>
<feature type="compositionally biased region" description="Low complexity" evidence="1">
    <location>
        <begin position="53"/>
        <end position="65"/>
    </location>
</feature>
<gene>
    <name evidence="3" type="ORF">RHOBADRAFT_41614</name>
</gene>
<dbReference type="GO" id="GO:0005634">
    <property type="term" value="C:nucleus"/>
    <property type="evidence" value="ECO:0007669"/>
    <property type="project" value="TreeGrafter"/>
</dbReference>
<dbReference type="GeneID" id="28974363"/>
<sequence>MVASPAPPPAPPNANEHLFNGVSFFITTTVHPDLTDLLITWGGSPCPAPPTPSTSTPSSSTATRPPRFDPARVTHIVTDTLDFPELALVQARNEPGAHGGASAADAAVEVVTPAWVTRSFDLQVLQPPRFYSADRALFFSGTIVCTSELPEPDTLAIHAAVVALGGQTRRELTREVTHLVCAAAHGHKYEMALKFGTELGIVVVLPHWFEESLKLSTLVPIDIYRFPSPPFSTSLRPVPSTSTSTTTTAVSSSSRPTATAPAPIVPFATRLHDYWRTRLAAHSTTPHPREHEAGLPPPATEPNTATAVILGPRRRGGAFAAGAARAGDDDDAAYLASAGAGGGPGAGAATLPDRPAAAGASARRPFAGKRVYLASDLGLGQGLERALRARVQDAGGECWSFASAGRGSGSGSGSGSAVGLGLGASEGEEEGREEEEEDEGEGLGEREGAGAGATRGRRGSTAEREDAWAKRRKAEKRLRASDIVVLRTREGWEYWTAYDANLTIGNLAYLFHCLATSSLPSPLSRLLHYPVPSLTGLPAWRGLDVVMTVSNYAGPARDYVRAMIEALGARFEGTMSKGTSYVVSASEFGSKVQHARTWELPLVTHLWLEALLLEWRLAPPTAHPSYTLSGSTTSGTGGAGATHFTTLLGDTAWTREGIERWAALDEQREARALATRDVGELQREEEELLRGALELDGEGEGERDREAHVGEVGMDESEPTRGAVAATRTASPAPAPAPKVTKARRTRSPSPVAEPAVATANASAPAADAAAAAVVKQPPPSSSPSPVPSPAPAPAPATAPAPASKGKEREPLQPQPQPQPRRSAMREPEEEDEPEPEPEPEAMDVDEADEEEEDKTPLATPPKRAKKEEKKGKGKGKEERQAKANSSKKVVREASSPLSDPPRSASPARRSSPSSSSSDESPPPSAKAMGKTFALISDANLVVGGSKRGAAAKARAALVAQMGDRNAYEQELKSSGRKGGAGGAGAAGARRSRSPRKASVRVKDEESEDEEDGRAAGARGAGDEEDEPEGVVKRRKKEASAAVGDKAAPSRKKGKRSAKAARDDDDDEEEEPEDDDGDEPKKKKAKVGAGPAHKGLKAVQASATTTQDPGAVSSFDKPPNAKAPAPVAKKIRIISTGLQLDKTSPDIKALKSLGATWTDRPSEATHLVVKGISRTEKFLCCLPFAPKIVDKRWIDACVSAKKLVDEAPYLLKDKKKEAEIGDTLEAILARARKGKLFGGRSVYVTRQVQPDCATMQRILQAAGAVVHVKDLSRTLKKIADEPDALVISTPADRREWDKLVQPPYSRPVYSVEAVFASVMHMDLERGFTSDNRVDPQLHDD</sequence>
<evidence type="ECO:0000256" key="1">
    <source>
        <dbReference type="SAM" id="MobiDB-lite"/>
    </source>
</evidence>
<dbReference type="RefSeq" id="XP_018273668.1">
    <property type="nucleotide sequence ID" value="XM_018413914.1"/>
</dbReference>
<feature type="compositionally biased region" description="Acidic residues" evidence="1">
    <location>
        <begin position="828"/>
        <end position="854"/>
    </location>
</feature>
<evidence type="ECO:0000313" key="4">
    <source>
        <dbReference type="Proteomes" id="UP000053890"/>
    </source>
</evidence>
<dbReference type="GO" id="GO:0035361">
    <property type="term" value="C:Cul8-RING ubiquitin ligase complex"/>
    <property type="evidence" value="ECO:0007669"/>
    <property type="project" value="TreeGrafter"/>
</dbReference>
<feature type="domain" description="BRCT" evidence="2">
    <location>
        <begin position="14"/>
        <end position="133"/>
    </location>
</feature>
<feature type="compositionally biased region" description="Pro residues" evidence="1">
    <location>
        <begin position="777"/>
        <end position="799"/>
    </location>
</feature>
<evidence type="ECO:0000259" key="2">
    <source>
        <dbReference type="PROSITE" id="PS50172"/>
    </source>
</evidence>
<dbReference type="CDD" id="cd17743">
    <property type="entry name" value="BRCT_BRC1_like_rpt5"/>
    <property type="match status" value="1"/>
</dbReference>
<feature type="compositionally biased region" description="Gly residues" evidence="1">
    <location>
        <begin position="977"/>
        <end position="986"/>
    </location>
</feature>
<feature type="region of interest" description="Disordered" evidence="1">
    <location>
        <begin position="969"/>
        <end position="1126"/>
    </location>
</feature>
<feature type="compositionally biased region" description="Basic and acidic residues" evidence="1">
    <location>
        <begin position="700"/>
        <end position="709"/>
    </location>
</feature>
<dbReference type="OrthoDB" id="342264at2759"/>
<dbReference type="GO" id="GO:1990683">
    <property type="term" value="P:DNA double-strand break attachment to nuclear envelope"/>
    <property type="evidence" value="ECO:0007669"/>
    <property type="project" value="TreeGrafter"/>
</dbReference>
<name>A0A194SAK2_RHOGW</name>
<feature type="region of interest" description="Disordered" evidence="1">
    <location>
        <begin position="45"/>
        <end position="69"/>
    </location>
</feature>
<dbReference type="Pfam" id="PF16589">
    <property type="entry name" value="BRCT_2"/>
    <property type="match status" value="1"/>
</dbReference>
<feature type="compositionally biased region" description="Low complexity" evidence="1">
    <location>
        <begin position="751"/>
        <end position="776"/>
    </location>
</feature>
<feature type="domain" description="BRCT" evidence="2">
    <location>
        <begin position="1148"/>
        <end position="1211"/>
    </location>
</feature>
<feature type="domain" description="BRCT" evidence="2">
    <location>
        <begin position="535"/>
        <end position="625"/>
    </location>
</feature>
<dbReference type="PANTHER" id="PTHR47667:SF1">
    <property type="entry name" value="REGULATOR OF TY1 TRANSPOSITION PROTEIN 107"/>
    <property type="match status" value="1"/>
</dbReference>